<keyword evidence="1" id="KW-0812">Transmembrane</keyword>
<evidence type="ECO:0000313" key="2">
    <source>
        <dbReference type="EMBL" id="MBC3539178.1"/>
    </source>
</evidence>
<accession>A0ABR6VPQ7</accession>
<dbReference type="EMBL" id="JACOAF010000016">
    <property type="protein sequence ID" value="MBC3539178.1"/>
    <property type="molecule type" value="Genomic_DNA"/>
</dbReference>
<feature type="transmembrane region" description="Helical" evidence="1">
    <location>
        <begin position="150"/>
        <end position="169"/>
    </location>
</feature>
<evidence type="ECO:0000313" key="3">
    <source>
        <dbReference type="Proteomes" id="UP000659698"/>
    </source>
</evidence>
<name>A0ABR6VPQ7_9BACT</name>
<dbReference type="RefSeq" id="WP_186634343.1">
    <property type="nucleotide sequence ID" value="NZ_JACOAF010000016.1"/>
</dbReference>
<feature type="transmembrane region" description="Helical" evidence="1">
    <location>
        <begin position="12"/>
        <end position="33"/>
    </location>
</feature>
<keyword evidence="1" id="KW-1133">Transmembrane helix</keyword>
<protein>
    <recommendedName>
        <fullName evidence="4">Multidrug transporter</fullName>
    </recommendedName>
</protein>
<gene>
    <name evidence="2" type="ORF">H7U12_05765</name>
</gene>
<dbReference type="Proteomes" id="UP000659698">
    <property type="component" value="Unassembled WGS sequence"/>
</dbReference>
<keyword evidence="3" id="KW-1185">Reference proteome</keyword>
<feature type="transmembrane region" description="Helical" evidence="1">
    <location>
        <begin position="103"/>
        <end position="130"/>
    </location>
</feature>
<evidence type="ECO:0000256" key="1">
    <source>
        <dbReference type="SAM" id="Phobius"/>
    </source>
</evidence>
<feature type="transmembrane region" description="Helical" evidence="1">
    <location>
        <begin position="71"/>
        <end position="91"/>
    </location>
</feature>
<comment type="caution">
    <text evidence="2">The sequence shown here is derived from an EMBL/GenBank/DDBJ whole genome shotgun (WGS) entry which is preliminary data.</text>
</comment>
<organism evidence="2 3">
    <name type="scientific">Rufibacter sediminis</name>
    <dbReference type="NCBI Taxonomy" id="2762756"/>
    <lineage>
        <taxon>Bacteria</taxon>
        <taxon>Pseudomonadati</taxon>
        <taxon>Bacteroidota</taxon>
        <taxon>Cytophagia</taxon>
        <taxon>Cytophagales</taxon>
        <taxon>Hymenobacteraceae</taxon>
        <taxon>Rufibacter</taxon>
    </lineage>
</organism>
<feature type="transmembrane region" description="Helical" evidence="1">
    <location>
        <begin position="176"/>
        <end position="201"/>
    </location>
</feature>
<reference evidence="2 3" key="1">
    <citation type="journal article" date="2019" name="Int. J. Syst. Evol. Microbiol.">
        <title>Rufibacter sediminis sp. nov., isolated from freshwater lake sediment.</title>
        <authorList>
            <person name="Qu J.H."/>
            <person name="Zhang L.J."/>
            <person name="Fu Y.H."/>
            <person name="Li H.F."/>
        </authorList>
    </citation>
    <scope>NUCLEOTIDE SEQUENCE [LARGE SCALE GENOMIC DNA]</scope>
    <source>
        <strain evidence="2 3">H-1</strain>
    </source>
</reference>
<proteinExistence type="predicted"/>
<evidence type="ECO:0008006" key="4">
    <source>
        <dbReference type="Google" id="ProtNLM"/>
    </source>
</evidence>
<sequence>MEDLLTIYPKKLFPCLLKAFLVVISLSLIAISLDHYFKNIAHNQAIATSYTFKTYVVGMFDSNGEKNIPTYFSFLNLIISAVLLGTIGKVVKDSNEPRYYKRWYLLGCLFIFLALDELLMLHEIMGLPFIALLKFINNGNEISFVRFTGFIPYFLVGFFSFAYFLNWFLALPRRTMISFVVSGLVVVFGALGVEMIGEYLIGIYGKYSFPYKAATTFEESFEMLGIIYFIKALIDYLETKKETISLGFDFRNGQKSHFASEEATPEVNRREKHLI</sequence>
<keyword evidence="1" id="KW-0472">Membrane</keyword>